<dbReference type="AlphaFoldDB" id="A0AAD4WMU7"/>
<accession>A0AAD4WMU7</accession>
<protein>
    <submittedName>
        <fullName evidence="1">Uncharacterized protein</fullName>
    </submittedName>
</protein>
<dbReference type="Proteomes" id="UP001054821">
    <property type="component" value="Chromosome 2"/>
</dbReference>
<name>A0AAD4WMU7_PRUDU</name>
<evidence type="ECO:0000313" key="2">
    <source>
        <dbReference type="Proteomes" id="UP001054821"/>
    </source>
</evidence>
<comment type="caution">
    <text evidence="1">The sequence shown here is derived from an EMBL/GenBank/DDBJ whole genome shotgun (WGS) entry which is preliminary data.</text>
</comment>
<gene>
    <name evidence="1" type="ORF">L3X38_013114</name>
</gene>
<proteinExistence type="predicted"/>
<organism evidence="1 2">
    <name type="scientific">Prunus dulcis</name>
    <name type="common">Almond</name>
    <name type="synonym">Amygdalus dulcis</name>
    <dbReference type="NCBI Taxonomy" id="3755"/>
    <lineage>
        <taxon>Eukaryota</taxon>
        <taxon>Viridiplantae</taxon>
        <taxon>Streptophyta</taxon>
        <taxon>Embryophyta</taxon>
        <taxon>Tracheophyta</taxon>
        <taxon>Spermatophyta</taxon>
        <taxon>Magnoliopsida</taxon>
        <taxon>eudicotyledons</taxon>
        <taxon>Gunneridae</taxon>
        <taxon>Pentapetalae</taxon>
        <taxon>rosids</taxon>
        <taxon>fabids</taxon>
        <taxon>Rosales</taxon>
        <taxon>Rosaceae</taxon>
        <taxon>Amygdaloideae</taxon>
        <taxon>Amygdaleae</taxon>
        <taxon>Prunus</taxon>
    </lineage>
</organism>
<sequence length="104" mass="10949">MINSFSHGRRQQSAGFVNVFVAVQVMSAAPRTSDHHVFGSVSLTSLVCTGTSALHFVGGSVAAAAEIALETGEKDMSNFAADHDGYATRIVVNIGAPFSMVFRM</sequence>
<keyword evidence="2" id="KW-1185">Reference proteome</keyword>
<dbReference type="EMBL" id="JAJFAZ020000002">
    <property type="protein sequence ID" value="KAI5345237.1"/>
    <property type="molecule type" value="Genomic_DNA"/>
</dbReference>
<evidence type="ECO:0000313" key="1">
    <source>
        <dbReference type="EMBL" id="KAI5345237.1"/>
    </source>
</evidence>
<reference evidence="1 2" key="1">
    <citation type="journal article" date="2022" name="G3 (Bethesda)">
        <title>Whole-genome sequence and methylome profiling of the almond [Prunus dulcis (Mill.) D.A. Webb] cultivar 'Nonpareil'.</title>
        <authorList>
            <person name="D'Amico-Willman K.M."/>
            <person name="Ouma W.Z."/>
            <person name="Meulia T."/>
            <person name="Sideli G.M."/>
            <person name="Gradziel T.M."/>
            <person name="Fresnedo-Ramirez J."/>
        </authorList>
    </citation>
    <scope>NUCLEOTIDE SEQUENCE [LARGE SCALE GENOMIC DNA]</scope>
    <source>
        <strain evidence="1">Clone GOH B32 T37-40</strain>
    </source>
</reference>